<sequence length="205" mass="21619">MKCGPVRNGGALVVAVPLVGTGFAIQVDIFLRGLRLLGVKVPEEPADFASAPGGNRSKRPAPLALPPPPSAQPHKTRPAAAAPPAFPDASALLVHSNADSLADLMTWDPFWDTHPAMAMFIGHAIMSVRVAARLLELHGVDALRTGLRTLGVVNPFSLITPFLVVMKEALRASTAPTTDDAHYLVVQNAIDGFGGYETFRAMTGL</sequence>
<evidence type="ECO:0000313" key="2">
    <source>
        <dbReference type="EMBL" id="KXS12360.1"/>
    </source>
</evidence>
<keyword evidence="3" id="KW-1185">Reference proteome</keyword>
<dbReference type="EMBL" id="KQ965789">
    <property type="protein sequence ID" value="KXS12360.1"/>
    <property type="molecule type" value="Genomic_DNA"/>
</dbReference>
<evidence type="ECO:0000256" key="1">
    <source>
        <dbReference type="SAM" id="MobiDB-lite"/>
    </source>
</evidence>
<feature type="region of interest" description="Disordered" evidence="1">
    <location>
        <begin position="48"/>
        <end position="82"/>
    </location>
</feature>
<reference evidence="2 3" key="1">
    <citation type="journal article" date="2015" name="Genome Biol. Evol.">
        <title>Phylogenomic analyses indicate that early fungi evolved digesting cell walls of algal ancestors of land plants.</title>
        <authorList>
            <person name="Chang Y."/>
            <person name="Wang S."/>
            <person name="Sekimoto S."/>
            <person name="Aerts A.L."/>
            <person name="Choi C."/>
            <person name="Clum A."/>
            <person name="LaButti K.M."/>
            <person name="Lindquist E.A."/>
            <person name="Yee Ngan C."/>
            <person name="Ohm R.A."/>
            <person name="Salamov A.A."/>
            <person name="Grigoriev I.V."/>
            <person name="Spatafora J.W."/>
            <person name="Berbee M.L."/>
        </authorList>
    </citation>
    <scope>NUCLEOTIDE SEQUENCE [LARGE SCALE GENOMIC DNA]</scope>
    <source>
        <strain evidence="2 3">JEL478</strain>
    </source>
</reference>
<gene>
    <name evidence="2" type="ORF">M427DRAFT_72152</name>
</gene>
<organism evidence="2 3">
    <name type="scientific">Gonapodya prolifera (strain JEL478)</name>
    <name type="common">Monoblepharis prolifera</name>
    <dbReference type="NCBI Taxonomy" id="1344416"/>
    <lineage>
        <taxon>Eukaryota</taxon>
        <taxon>Fungi</taxon>
        <taxon>Fungi incertae sedis</taxon>
        <taxon>Chytridiomycota</taxon>
        <taxon>Chytridiomycota incertae sedis</taxon>
        <taxon>Monoblepharidomycetes</taxon>
        <taxon>Monoblepharidales</taxon>
        <taxon>Gonapodyaceae</taxon>
        <taxon>Gonapodya</taxon>
    </lineage>
</organism>
<accession>A0A139A6B4</accession>
<dbReference type="Proteomes" id="UP000070544">
    <property type="component" value="Unassembled WGS sequence"/>
</dbReference>
<name>A0A139A6B4_GONPJ</name>
<evidence type="ECO:0000313" key="3">
    <source>
        <dbReference type="Proteomes" id="UP000070544"/>
    </source>
</evidence>
<protein>
    <submittedName>
        <fullName evidence="2">Uncharacterized protein</fullName>
    </submittedName>
</protein>
<dbReference type="AlphaFoldDB" id="A0A139A6B4"/>
<proteinExistence type="predicted"/>